<reference evidence="2 3" key="1">
    <citation type="submission" date="2019-04" db="EMBL/GenBank/DDBJ databases">
        <authorList>
            <person name="Hwang J.C."/>
        </authorList>
    </citation>
    <scope>NUCLEOTIDE SEQUENCE [LARGE SCALE GENOMIC DNA]</scope>
    <source>
        <strain evidence="2 3">IMCC35002</strain>
    </source>
</reference>
<feature type="transmembrane region" description="Helical" evidence="1">
    <location>
        <begin position="251"/>
        <end position="268"/>
    </location>
</feature>
<dbReference type="AlphaFoldDB" id="A0A4U1BQ93"/>
<dbReference type="EMBL" id="SWCJ01000004">
    <property type="protein sequence ID" value="TKB56140.1"/>
    <property type="molecule type" value="Genomic_DNA"/>
</dbReference>
<keyword evidence="1" id="KW-1133">Transmembrane helix</keyword>
<keyword evidence="1" id="KW-0812">Transmembrane</keyword>
<proteinExistence type="predicted"/>
<name>A0A4U1BQ93_9GAMM</name>
<dbReference type="Proteomes" id="UP000305675">
    <property type="component" value="Unassembled WGS sequence"/>
</dbReference>
<keyword evidence="1" id="KW-0472">Membrane</keyword>
<accession>A0A4U1BQ93</accession>
<gene>
    <name evidence="2" type="ORF">FCL42_07955</name>
</gene>
<dbReference type="RefSeq" id="WP_136862869.1">
    <property type="nucleotide sequence ID" value="NZ_SWCJ01000004.1"/>
</dbReference>
<dbReference type="OrthoDB" id="366465at2"/>
<organism evidence="2 3">
    <name type="scientific">Ferrimonas aestuarii</name>
    <dbReference type="NCBI Taxonomy" id="2569539"/>
    <lineage>
        <taxon>Bacteria</taxon>
        <taxon>Pseudomonadati</taxon>
        <taxon>Pseudomonadota</taxon>
        <taxon>Gammaproteobacteria</taxon>
        <taxon>Alteromonadales</taxon>
        <taxon>Ferrimonadaceae</taxon>
        <taxon>Ferrimonas</taxon>
    </lineage>
</organism>
<comment type="caution">
    <text evidence="2">The sequence shown here is derived from an EMBL/GenBank/DDBJ whole genome shotgun (WGS) entry which is preliminary data.</text>
</comment>
<feature type="transmembrane region" description="Helical" evidence="1">
    <location>
        <begin position="227"/>
        <end position="245"/>
    </location>
</feature>
<evidence type="ECO:0000256" key="1">
    <source>
        <dbReference type="SAM" id="Phobius"/>
    </source>
</evidence>
<sequence length="439" mass="51686">MISLSIVDRYHLQLQVELPQQTRRAEWKLHLLLPQVMVNDSGSSVSQRFYRNLLQSQRLQPSNSPTTSDLKASCRQLRRGDELSSSEFRLTLANLTNGLLQHCDQLEGDDLLALRALLFQFLRLQYRLKRAKTKKLYKLARQLVIFNYHQALLRERQSGRCSDVQKVRRFQKVVERYAKHTTIKLGHSDDAGRERMIEKLNLCKRIIDRPYLIERRLQSDAKMAEQLIFGFAAALAMAFATGIAFATQRAFGNFTTPFFFSLVFSYIFKDRIKELGRNYLVQKYYARFFQHHYHLHQVDAKTQFADIKETFYQPKGKQFTQLLSRLKRSLASGETSRIDGAWVYHRQYYCRRNGLKPTKKFCDDLTLNLSQPLRLLPSMIQTIWQQEPSQLRKVDVHQVTPIYLMLETKNKDKIEHKLYRLHASRKGIHRIKQIELASN</sequence>
<evidence type="ECO:0000313" key="3">
    <source>
        <dbReference type="Proteomes" id="UP000305675"/>
    </source>
</evidence>
<keyword evidence="3" id="KW-1185">Reference proteome</keyword>
<protein>
    <submittedName>
        <fullName evidence="2">Uncharacterized protein</fullName>
    </submittedName>
</protein>
<evidence type="ECO:0000313" key="2">
    <source>
        <dbReference type="EMBL" id="TKB56140.1"/>
    </source>
</evidence>